<protein>
    <recommendedName>
        <fullName evidence="4">N-acetylgalactosaminide beta-1,3-galactosyltransferase</fullName>
        <ecNumber evidence="4">2.4.1.122</ecNumber>
    </recommendedName>
</protein>
<reference evidence="15" key="1">
    <citation type="submission" date="2021-12" db="EMBL/GenBank/DDBJ databases">
        <authorList>
            <person name="King R."/>
        </authorList>
    </citation>
    <scope>NUCLEOTIDE SEQUENCE</scope>
</reference>
<organism evidence="15 16">
    <name type="scientific">Bemisia tabaci</name>
    <name type="common">Sweetpotato whitefly</name>
    <name type="synonym">Aleurodes tabaci</name>
    <dbReference type="NCBI Taxonomy" id="7038"/>
    <lineage>
        <taxon>Eukaryota</taxon>
        <taxon>Metazoa</taxon>
        <taxon>Ecdysozoa</taxon>
        <taxon>Arthropoda</taxon>
        <taxon>Hexapoda</taxon>
        <taxon>Insecta</taxon>
        <taxon>Pterygota</taxon>
        <taxon>Neoptera</taxon>
        <taxon>Paraneoptera</taxon>
        <taxon>Hemiptera</taxon>
        <taxon>Sternorrhyncha</taxon>
        <taxon>Aleyrodoidea</taxon>
        <taxon>Aleyrodidae</taxon>
        <taxon>Aleyrodinae</taxon>
        <taxon>Bemisia</taxon>
    </lineage>
</organism>
<keyword evidence="6" id="KW-0808">Transferase</keyword>
<comment type="similarity">
    <text evidence="3">Belongs to the glycosyltransferase 31 family. Beta3-Gal-T subfamily.</text>
</comment>
<dbReference type="EMBL" id="OU963865">
    <property type="protein sequence ID" value="CAH0387887.1"/>
    <property type="molecule type" value="Genomic_DNA"/>
</dbReference>
<comment type="pathway">
    <text evidence="2">Protein modification; protein glycosylation.</text>
</comment>
<keyword evidence="5" id="KW-0328">Glycosyltransferase</keyword>
<dbReference type="EC" id="2.4.1.122" evidence="4"/>
<evidence type="ECO:0000256" key="8">
    <source>
        <dbReference type="ARBA" id="ARBA00022741"/>
    </source>
</evidence>
<dbReference type="KEGG" id="btab:109031228"/>
<evidence type="ECO:0000256" key="6">
    <source>
        <dbReference type="ARBA" id="ARBA00022679"/>
    </source>
</evidence>
<dbReference type="InterPro" id="IPR026050">
    <property type="entry name" value="C1GALT1/C1GALT1_chp1"/>
</dbReference>
<keyword evidence="10 13" id="KW-1133">Transmembrane helix</keyword>
<dbReference type="GO" id="GO:0016020">
    <property type="term" value="C:membrane"/>
    <property type="evidence" value="ECO:0007669"/>
    <property type="project" value="UniProtKB-SubCell"/>
</dbReference>
<proteinExistence type="inferred from homology"/>
<feature type="region of interest" description="Disordered" evidence="12">
    <location>
        <begin position="379"/>
        <end position="402"/>
    </location>
</feature>
<dbReference type="Pfam" id="PF02434">
    <property type="entry name" value="Fringe"/>
    <property type="match status" value="1"/>
</dbReference>
<feature type="domain" description="Fringe-like glycosyltransferase" evidence="14">
    <location>
        <begin position="105"/>
        <end position="295"/>
    </location>
</feature>
<evidence type="ECO:0000256" key="12">
    <source>
        <dbReference type="SAM" id="MobiDB-lite"/>
    </source>
</evidence>
<dbReference type="PANTHER" id="PTHR23033:SF49">
    <property type="entry name" value="PUTATIVE-RELATED"/>
    <property type="match status" value="1"/>
</dbReference>
<evidence type="ECO:0000256" key="5">
    <source>
        <dbReference type="ARBA" id="ARBA00022676"/>
    </source>
</evidence>
<evidence type="ECO:0000256" key="4">
    <source>
        <dbReference type="ARBA" id="ARBA00012557"/>
    </source>
</evidence>
<dbReference type="InterPro" id="IPR003378">
    <property type="entry name" value="Fringe-like_glycosylTrfase"/>
</dbReference>
<dbReference type="PANTHER" id="PTHR23033">
    <property type="entry name" value="BETA1,3-GALACTOSYLTRANSFERASE"/>
    <property type="match status" value="1"/>
</dbReference>
<evidence type="ECO:0000256" key="10">
    <source>
        <dbReference type="ARBA" id="ARBA00022989"/>
    </source>
</evidence>
<evidence type="ECO:0000313" key="16">
    <source>
        <dbReference type="Proteomes" id="UP001152759"/>
    </source>
</evidence>
<keyword evidence="8" id="KW-0547">Nucleotide-binding</keyword>
<gene>
    <name evidence="15" type="ORF">BEMITA_LOCUS6847</name>
</gene>
<evidence type="ECO:0000256" key="11">
    <source>
        <dbReference type="ARBA" id="ARBA00023136"/>
    </source>
</evidence>
<evidence type="ECO:0000256" key="2">
    <source>
        <dbReference type="ARBA" id="ARBA00004922"/>
    </source>
</evidence>
<keyword evidence="16" id="KW-1185">Reference proteome</keyword>
<evidence type="ECO:0000256" key="7">
    <source>
        <dbReference type="ARBA" id="ARBA00022692"/>
    </source>
</evidence>
<evidence type="ECO:0000256" key="1">
    <source>
        <dbReference type="ARBA" id="ARBA00004606"/>
    </source>
</evidence>
<name>A0A9P0ABL3_BEMTA</name>
<evidence type="ECO:0000256" key="3">
    <source>
        <dbReference type="ARBA" id="ARBA00006462"/>
    </source>
</evidence>
<dbReference type="Gene3D" id="3.90.550.50">
    <property type="match status" value="1"/>
</dbReference>
<keyword evidence="11 13" id="KW-0472">Membrane</keyword>
<dbReference type="AlphaFoldDB" id="A0A9P0ABL3"/>
<keyword evidence="9" id="KW-0735">Signal-anchor</keyword>
<evidence type="ECO:0000256" key="9">
    <source>
        <dbReference type="ARBA" id="ARBA00022968"/>
    </source>
</evidence>
<dbReference type="GO" id="GO:0016263">
    <property type="term" value="F:glycoprotein-N-acetylgalactosamine 3-beta-galactosyltransferase activity"/>
    <property type="evidence" value="ECO:0007669"/>
    <property type="project" value="UniProtKB-EC"/>
</dbReference>
<evidence type="ECO:0000256" key="13">
    <source>
        <dbReference type="SAM" id="Phobius"/>
    </source>
</evidence>
<dbReference type="Proteomes" id="UP001152759">
    <property type="component" value="Chromosome 4"/>
</dbReference>
<sequence>MMATCFKTNPKCIVFTAGFCFGALVAFFILSNNEKVKLDSSVLQKQYQIQPFDSVQSYNHWFRRNNLKRHKLKQQCSVDAFTNKNITRESQFLFKRVKVACIIFYQNDSLHQTYNTWIQSCNKYFFIGSSNDISSYVNSIVENHDVPIWKKFYDLLSKHSTKIENYDWLFFAIDSDMLVIMENLRHLLASLNPKEIYYLGRTTFEKGILLNEAEAGFVLSKAAVQKLRLIFESQHLSGYINEKIDVNLGKIFSDLHLPLLSTLDHNDCTRFHSETLEELFEKLLSKEVPCVSNLAVSFSLKGNLDHIYFYHYLVQRTKVVKKHELTCDTLPSNSITKDDYKWWLYENQDFLGVDPRNLSKKQFYDLWLKQVPLGDVGDSDPNGGFKQHANKSKIQDVRNSIT</sequence>
<evidence type="ECO:0000259" key="14">
    <source>
        <dbReference type="Pfam" id="PF02434"/>
    </source>
</evidence>
<evidence type="ECO:0000313" key="15">
    <source>
        <dbReference type="EMBL" id="CAH0387887.1"/>
    </source>
</evidence>
<accession>A0A9P0ABL3</accession>
<comment type="subcellular location">
    <subcellularLocation>
        <location evidence="1">Membrane</location>
        <topology evidence="1">Single-pass type II membrane protein</topology>
    </subcellularLocation>
</comment>
<keyword evidence="7 13" id="KW-0812">Transmembrane</keyword>
<feature type="transmembrane region" description="Helical" evidence="13">
    <location>
        <begin position="12"/>
        <end position="30"/>
    </location>
</feature>
<dbReference type="GO" id="GO:0000166">
    <property type="term" value="F:nucleotide binding"/>
    <property type="evidence" value="ECO:0007669"/>
    <property type="project" value="UniProtKB-KW"/>
</dbReference>